<evidence type="ECO:0000313" key="2">
    <source>
        <dbReference type="Proteomes" id="UP001146468"/>
    </source>
</evidence>
<organism evidence="1 2">
    <name type="scientific">Corynebacterium meitnerae</name>
    <dbReference type="NCBI Taxonomy" id="2913498"/>
    <lineage>
        <taxon>Bacteria</taxon>
        <taxon>Bacillati</taxon>
        <taxon>Actinomycetota</taxon>
        <taxon>Actinomycetes</taxon>
        <taxon>Mycobacteriales</taxon>
        <taxon>Corynebacteriaceae</taxon>
        <taxon>Corynebacterium</taxon>
    </lineage>
</organism>
<dbReference type="Proteomes" id="UP001146468">
    <property type="component" value="Unassembled WGS sequence"/>
</dbReference>
<evidence type="ECO:0000313" key="1">
    <source>
        <dbReference type="EMBL" id="MCZ9293312.1"/>
    </source>
</evidence>
<proteinExistence type="predicted"/>
<comment type="caution">
    <text evidence="1">The sequence shown here is derived from an EMBL/GenBank/DDBJ whole genome shotgun (WGS) entry which is preliminary data.</text>
</comment>
<reference evidence="1" key="1">
    <citation type="submission" date="2022-02" db="EMBL/GenBank/DDBJ databases">
        <title>Corynebacterium sp. from urogenital microbiome.</title>
        <authorList>
            <person name="Cappelli E.A."/>
            <person name="Ribeiro T.G."/>
            <person name="Peixe L."/>
        </authorList>
    </citation>
    <scope>NUCLEOTIDE SEQUENCE</scope>
    <source>
        <strain evidence="1">C8Ua_172</strain>
    </source>
</reference>
<accession>A0A9X3LSK8</accession>
<dbReference type="RefSeq" id="WP_269964771.1">
    <property type="nucleotide sequence ID" value="NZ_JAKMUS010000002.1"/>
</dbReference>
<keyword evidence="2" id="KW-1185">Reference proteome</keyword>
<sequence length="178" mass="18693">MNHMNMDVLKNPVIATALSVITALIIAISAAAGFGAFGSSAPTPPTGESDALVVTLPANAHKATPEQVEEILNGEWKTASHPLGRNITFWRGDEAPENTALVQGGACNGFGVALVVDKSTATYSYEDRPVTMMGCDAERHLYDGAVRNALIKGNTIFYDGTNAYLGKDGTGLKLSPAR</sequence>
<name>A0A9X3LSK8_9CORY</name>
<gene>
    <name evidence="1" type="ORF">L8U60_02250</name>
</gene>
<dbReference type="AlphaFoldDB" id="A0A9X3LSK8"/>
<dbReference type="EMBL" id="JAKMUS010000002">
    <property type="protein sequence ID" value="MCZ9293312.1"/>
    <property type="molecule type" value="Genomic_DNA"/>
</dbReference>
<protein>
    <submittedName>
        <fullName evidence="1">Uncharacterized protein</fullName>
    </submittedName>
</protein>